<reference evidence="1 2" key="1">
    <citation type="submission" date="2014-10" db="EMBL/GenBank/DDBJ databases">
        <title>Draft genome of the hookworm Ancylostoma caninum.</title>
        <authorList>
            <person name="Mitreva M."/>
        </authorList>
    </citation>
    <scope>NUCLEOTIDE SEQUENCE [LARGE SCALE GENOMIC DNA]</scope>
    <source>
        <strain evidence="1 2">Baltimore</strain>
    </source>
</reference>
<organism evidence="1 2">
    <name type="scientific">Ancylostoma caninum</name>
    <name type="common">Dog hookworm</name>
    <dbReference type="NCBI Taxonomy" id="29170"/>
    <lineage>
        <taxon>Eukaryota</taxon>
        <taxon>Metazoa</taxon>
        <taxon>Ecdysozoa</taxon>
        <taxon>Nematoda</taxon>
        <taxon>Chromadorea</taxon>
        <taxon>Rhabditida</taxon>
        <taxon>Rhabditina</taxon>
        <taxon>Rhabditomorpha</taxon>
        <taxon>Strongyloidea</taxon>
        <taxon>Ancylostomatidae</taxon>
        <taxon>Ancylostomatinae</taxon>
        <taxon>Ancylostoma</taxon>
    </lineage>
</organism>
<keyword evidence="2" id="KW-1185">Reference proteome</keyword>
<proteinExistence type="predicted"/>
<name>A0A368F6G2_ANCCA</name>
<protein>
    <submittedName>
        <fullName evidence="1">Uncharacterized protein</fullName>
    </submittedName>
</protein>
<comment type="caution">
    <text evidence="1">The sequence shown here is derived from an EMBL/GenBank/DDBJ whole genome shotgun (WGS) entry which is preliminary data.</text>
</comment>
<dbReference type="Proteomes" id="UP000252519">
    <property type="component" value="Unassembled WGS sequence"/>
</dbReference>
<dbReference type="OrthoDB" id="5868180at2759"/>
<evidence type="ECO:0000313" key="2">
    <source>
        <dbReference type="Proteomes" id="UP000252519"/>
    </source>
</evidence>
<dbReference type="AlphaFoldDB" id="A0A368F6G2"/>
<evidence type="ECO:0000313" key="1">
    <source>
        <dbReference type="EMBL" id="RCN25777.1"/>
    </source>
</evidence>
<accession>A0A368F6G2</accession>
<gene>
    <name evidence="1" type="ORF">ANCCAN_28508</name>
</gene>
<dbReference type="EMBL" id="JOJR01010469">
    <property type="protein sequence ID" value="RCN25777.1"/>
    <property type="molecule type" value="Genomic_DNA"/>
</dbReference>
<sequence length="95" mass="11358">MTIYMKYAFSGSSERLVVIFARNYERPKEPLHIKVPPPRVLKAKRAMKEVRSARDPEYKTLELDISEWESAKIMRKSELHMDEIDRKEYKLQTTQ</sequence>